<evidence type="ECO:0000313" key="2">
    <source>
        <dbReference type="EMBL" id="RCW87420.1"/>
    </source>
</evidence>
<protein>
    <submittedName>
        <fullName evidence="2">Uncharacterized protein</fullName>
    </submittedName>
</protein>
<evidence type="ECO:0000256" key="1">
    <source>
        <dbReference type="SAM" id="Phobius"/>
    </source>
</evidence>
<dbReference type="EMBL" id="QPJM01000001">
    <property type="protein sequence ID" value="RCW87420.1"/>
    <property type="molecule type" value="Genomic_DNA"/>
</dbReference>
<keyword evidence="1" id="KW-0472">Membrane</keyword>
<dbReference type="AlphaFoldDB" id="A0A368Z4P5"/>
<feature type="transmembrane region" description="Helical" evidence="1">
    <location>
        <begin position="84"/>
        <end position="108"/>
    </location>
</feature>
<keyword evidence="1" id="KW-0812">Transmembrane</keyword>
<dbReference type="OrthoDB" id="8410836at2"/>
<name>A0A368Z4P5_9HYPH</name>
<organism evidence="2 3">
    <name type="scientific">Phyllobacterium bourgognense</name>
    <dbReference type="NCBI Taxonomy" id="314236"/>
    <lineage>
        <taxon>Bacteria</taxon>
        <taxon>Pseudomonadati</taxon>
        <taxon>Pseudomonadota</taxon>
        <taxon>Alphaproteobacteria</taxon>
        <taxon>Hyphomicrobiales</taxon>
        <taxon>Phyllobacteriaceae</taxon>
        <taxon>Phyllobacterium</taxon>
    </lineage>
</organism>
<dbReference type="Proteomes" id="UP000253324">
    <property type="component" value="Unassembled WGS sequence"/>
</dbReference>
<evidence type="ECO:0000313" key="3">
    <source>
        <dbReference type="Proteomes" id="UP000253324"/>
    </source>
</evidence>
<feature type="transmembrane region" description="Helical" evidence="1">
    <location>
        <begin position="145"/>
        <end position="173"/>
    </location>
</feature>
<gene>
    <name evidence="2" type="ORF">C7476_101182</name>
</gene>
<reference evidence="2 3" key="1">
    <citation type="submission" date="2018-07" db="EMBL/GenBank/DDBJ databases">
        <title>Genomic Encyclopedia of Type Strains, Phase III (KMG-III): the genomes of soil and plant-associated and newly described type strains.</title>
        <authorList>
            <person name="Whitman W."/>
        </authorList>
    </citation>
    <scope>NUCLEOTIDE SEQUENCE [LARGE SCALE GENOMIC DNA]</scope>
    <source>
        <strain evidence="2 3">31-25a</strain>
    </source>
</reference>
<dbReference type="RefSeq" id="WP_147274590.1">
    <property type="nucleotide sequence ID" value="NZ_QPJM01000001.1"/>
</dbReference>
<proteinExistence type="predicted"/>
<sequence length="203" mass="22625">MNEPYDPNKSVFVDDWTDSKAIERYKFHAKEIYDSNRYMERASMQAYLDYAKWILVSLLTVHGGAIYAISTLRDKITDPFSGQLLMYAAIANVAGISLTLLTGGIGWLNFQASEGIYAARANPSTIYRNDQFSPPQIGSATTFMLFTYFAAAITAASSLVAFVVSATFVFIALDHTALCRPTEILCMIDGFMKELWGTINLQY</sequence>
<keyword evidence="3" id="KW-1185">Reference proteome</keyword>
<accession>A0A368Z4P5</accession>
<keyword evidence="1" id="KW-1133">Transmembrane helix</keyword>
<feature type="transmembrane region" description="Helical" evidence="1">
    <location>
        <begin position="50"/>
        <end position="72"/>
    </location>
</feature>
<comment type="caution">
    <text evidence="2">The sequence shown here is derived from an EMBL/GenBank/DDBJ whole genome shotgun (WGS) entry which is preliminary data.</text>
</comment>